<keyword evidence="6" id="KW-0645">Protease</keyword>
<dbReference type="EMBL" id="WMQE01000001">
    <property type="protein sequence ID" value="MTK19851.1"/>
    <property type="molecule type" value="Genomic_DNA"/>
</dbReference>
<keyword evidence="8" id="KW-0378">Hydrolase</keyword>
<dbReference type="GO" id="GO:0071555">
    <property type="term" value="P:cell wall organization"/>
    <property type="evidence" value="ECO:0007669"/>
    <property type="project" value="UniProtKB-KW"/>
</dbReference>
<evidence type="ECO:0000256" key="5">
    <source>
        <dbReference type="ARBA" id="ARBA00022645"/>
    </source>
</evidence>
<dbReference type="SUPFAM" id="SSF56601">
    <property type="entry name" value="beta-lactamase/transpeptidase-like"/>
    <property type="match status" value="1"/>
</dbReference>
<name>A0A173QXJ0_9FIRM</name>
<feature type="domain" description="Peptidase S11 D-alanyl-D-alanine carboxypeptidase A N-terminal" evidence="14">
    <location>
        <begin position="24"/>
        <end position="251"/>
    </location>
</feature>
<evidence type="ECO:0000313" key="16">
    <source>
        <dbReference type="EMBL" id="MTK19851.1"/>
    </source>
</evidence>
<dbReference type="Pfam" id="PF00768">
    <property type="entry name" value="Peptidase_S11"/>
    <property type="match status" value="1"/>
</dbReference>
<dbReference type="GO" id="GO:0006508">
    <property type="term" value="P:proteolysis"/>
    <property type="evidence" value="ECO:0007669"/>
    <property type="project" value="InterPro"/>
</dbReference>
<keyword evidence="7" id="KW-0732">Signal</keyword>
<evidence type="ECO:0000256" key="9">
    <source>
        <dbReference type="ARBA" id="ARBA00022960"/>
    </source>
</evidence>
<dbReference type="OrthoDB" id="9791132at2"/>
<protein>
    <recommendedName>
        <fullName evidence="4">serine-type D-Ala-D-Ala carboxypeptidase</fullName>
        <ecNumber evidence="4">3.4.16.4</ecNumber>
    </recommendedName>
</protein>
<evidence type="ECO:0000256" key="11">
    <source>
        <dbReference type="ARBA" id="ARBA00023316"/>
    </source>
</evidence>
<dbReference type="Gene3D" id="3.40.710.10">
    <property type="entry name" value="DD-peptidase/beta-lactamase superfamily"/>
    <property type="match status" value="1"/>
</dbReference>
<keyword evidence="5 16" id="KW-0121">Carboxypeptidase</keyword>
<proteinExistence type="inferred from homology"/>
<dbReference type="InterPro" id="IPR001967">
    <property type="entry name" value="Peptidase_S11_N"/>
</dbReference>
<evidence type="ECO:0000256" key="6">
    <source>
        <dbReference type="ARBA" id="ARBA00022670"/>
    </source>
</evidence>
<dbReference type="Pfam" id="PF07943">
    <property type="entry name" value="PBP5_C"/>
    <property type="match status" value="1"/>
</dbReference>
<dbReference type="SUPFAM" id="SSF69189">
    <property type="entry name" value="Penicillin-binding protein associated domain"/>
    <property type="match status" value="1"/>
</dbReference>
<keyword evidence="11" id="KW-0961">Cell wall biogenesis/degradation</keyword>
<organism evidence="16 17">
    <name type="scientific">Turicibacter sanguinis</name>
    <dbReference type="NCBI Taxonomy" id="154288"/>
    <lineage>
        <taxon>Bacteria</taxon>
        <taxon>Bacillati</taxon>
        <taxon>Bacillota</taxon>
        <taxon>Erysipelotrichia</taxon>
        <taxon>Erysipelotrichales</taxon>
        <taxon>Turicibacteraceae</taxon>
        <taxon>Turicibacter</taxon>
    </lineage>
</organism>
<evidence type="ECO:0000256" key="8">
    <source>
        <dbReference type="ARBA" id="ARBA00022801"/>
    </source>
</evidence>
<keyword evidence="9" id="KW-0133">Cell shape</keyword>
<evidence type="ECO:0000256" key="4">
    <source>
        <dbReference type="ARBA" id="ARBA00012448"/>
    </source>
</evidence>
<evidence type="ECO:0000313" key="17">
    <source>
        <dbReference type="Proteomes" id="UP000487649"/>
    </source>
</evidence>
<comment type="similarity">
    <text evidence="3 13">Belongs to the peptidase S11 family.</text>
</comment>
<dbReference type="InterPro" id="IPR012907">
    <property type="entry name" value="Peptidase_S11_C"/>
</dbReference>
<evidence type="ECO:0000259" key="14">
    <source>
        <dbReference type="Pfam" id="PF00768"/>
    </source>
</evidence>
<dbReference type="GO" id="GO:0009002">
    <property type="term" value="F:serine-type D-Ala-D-Ala carboxypeptidase activity"/>
    <property type="evidence" value="ECO:0007669"/>
    <property type="project" value="InterPro"/>
</dbReference>
<dbReference type="RefSeq" id="WP_006784541.1">
    <property type="nucleotide sequence ID" value="NZ_CAJJOK010000002.1"/>
</dbReference>
<evidence type="ECO:0000256" key="12">
    <source>
        <dbReference type="ARBA" id="ARBA00034000"/>
    </source>
</evidence>
<evidence type="ECO:0000256" key="2">
    <source>
        <dbReference type="ARBA" id="ARBA00004752"/>
    </source>
</evidence>
<dbReference type="PRINTS" id="PR00725">
    <property type="entry name" value="DADACBPTASE1"/>
</dbReference>
<reference evidence="16 17" key="1">
    <citation type="journal article" date="2019" name="Nat. Med.">
        <title>A library of human gut bacterial isolates paired with longitudinal multiomics data enables mechanistic microbiome research.</title>
        <authorList>
            <person name="Poyet M."/>
            <person name="Groussin M."/>
            <person name="Gibbons S.M."/>
            <person name="Avila-Pacheco J."/>
            <person name="Jiang X."/>
            <person name="Kearney S.M."/>
            <person name="Perrotta A.R."/>
            <person name="Berdy B."/>
            <person name="Zhao S."/>
            <person name="Lieberman T.D."/>
            <person name="Swanson P.K."/>
            <person name="Smith M."/>
            <person name="Roesemann S."/>
            <person name="Alexander J.E."/>
            <person name="Rich S.A."/>
            <person name="Livny J."/>
            <person name="Vlamakis H."/>
            <person name="Clish C."/>
            <person name="Bullock K."/>
            <person name="Deik A."/>
            <person name="Scott J."/>
            <person name="Pierce K.A."/>
            <person name="Xavier R.J."/>
            <person name="Alm E.J."/>
        </authorList>
    </citation>
    <scope>NUCLEOTIDE SEQUENCE [LARGE SCALE GENOMIC DNA]</scope>
    <source>
        <strain evidence="16 17">BIOML-A198</strain>
    </source>
</reference>
<evidence type="ECO:0000256" key="1">
    <source>
        <dbReference type="ARBA" id="ARBA00003217"/>
    </source>
</evidence>
<evidence type="ECO:0000256" key="10">
    <source>
        <dbReference type="ARBA" id="ARBA00022984"/>
    </source>
</evidence>
<comment type="function">
    <text evidence="1">Removes C-terminal D-alanyl residues from sugar-peptide cell wall precursors.</text>
</comment>
<evidence type="ECO:0000256" key="7">
    <source>
        <dbReference type="ARBA" id="ARBA00022729"/>
    </source>
</evidence>
<comment type="catalytic activity">
    <reaction evidence="12">
        <text>Preferential cleavage: (Ac)2-L-Lys-D-Ala-|-D-Ala. Also transpeptidation of peptidyl-alanyl moieties that are N-acyl substituents of D-alanine.</text>
        <dbReference type="EC" id="3.4.16.4"/>
    </reaction>
</comment>
<dbReference type="GO" id="GO:0008360">
    <property type="term" value="P:regulation of cell shape"/>
    <property type="evidence" value="ECO:0007669"/>
    <property type="project" value="UniProtKB-KW"/>
</dbReference>
<dbReference type="InterPro" id="IPR015956">
    <property type="entry name" value="Peniciliin-bd_prot_C_sf"/>
</dbReference>
<dbReference type="EC" id="3.4.16.4" evidence="4"/>
<dbReference type="AlphaFoldDB" id="A0A173QXJ0"/>
<dbReference type="InterPro" id="IPR012338">
    <property type="entry name" value="Beta-lactam/transpept-like"/>
</dbReference>
<evidence type="ECO:0000256" key="13">
    <source>
        <dbReference type="RuleBase" id="RU004016"/>
    </source>
</evidence>
<gene>
    <name evidence="16" type="ORF">GMA92_00165</name>
</gene>
<dbReference type="GO" id="GO:0009252">
    <property type="term" value="P:peptidoglycan biosynthetic process"/>
    <property type="evidence" value="ECO:0007669"/>
    <property type="project" value="UniProtKB-KW"/>
</dbReference>
<sequence>MKKLKVVVAILLVAVVFSVKGNQTANAMGISSTCGILMEQTTGRVLFEKCPDEQMYIASITKILTSIVAIENGQLDEWVEVSDNATRQVGSSLYLALGDQMKLIDVIYGLMLRSGNDGAMVIAEAVGGDEAGFVKMMNEKAKEIGMKNSIFQNPSGLDETTYNLSTARDMAILMQYAMNNPIFREVTGTETHKATSKNGTPYVWHNKHKLVTGYYEYAIGGKTGFTERARRTLVTSARKDDLELVVVTLKAGDDWNDHMSLFNYGFDNYELKKVIEAGQLYGEDLNSTEKLYVKDTVYLAVKKDGSESVTTELVLYESPKTDEVGTLKILLNDQVEREIPVYRPIQVKEKELSWFDKIFNWFTGTVNY</sequence>
<keyword evidence="10" id="KW-0573">Peptidoglycan synthesis</keyword>
<dbReference type="Proteomes" id="UP000487649">
    <property type="component" value="Unassembled WGS sequence"/>
</dbReference>
<dbReference type="PANTHER" id="PTHR21581:SF33">
    <property type="entry name" value="D-ALANYL-D-ALANINE CARBOXYPEPTIDASE DACB"/>
    <property type="match status" value="1"/>
</dbReference>
<feature type="domain" description="Peptidase S11 D-Ala-D-Ala carboxypeptidase A C-terminal" evidence="15">
    <location>
        <begin position="269"/>
        <end position="344"/>
    </location>
</feature>
<dbReference type="PANTHER" id="PTHR21581">
    <property type="entry name" value="D-ALANYL-D-ALANINE CARBOXYPEPTIDASE"/>
    <property type="match status" value="1"/>
</dbReference>
<evidence type="ECO:0000259" key="15">
    <source>
        <dbReference type="Pfam" id="PF07943"/>
    </source>
</evidence>
<comment type="pathway">
    <text evidence="2">Cell wall biogenesis; peptidoglycan biosynthesis.</text>
</comment>
<comment type="caution">
    <text evidence="16">The sequence shown here is derived from an EMBL/GenBank/DDBJ whole genome shotgun (WGS) entry which is preliminary data.</text>
</comment>
<dbReference type="InterPro" id="IPR018044">
    <property type="entry name" value="Peptidase_S11"/>
</dbReference>
<accession>A0A173QXJ0</accession>
<dbReference type="GeneID" id="60060126"/>
<evidence type="ECO:0000256" key="3">
    <source>
        <dbReference type="ARBA" id="ARBA00007164"/>
    </source>
</evidence>